<dbReference type="InterPro" id="IPR011234">
    <property type="entry name" value="Fumarylacetoacetase-like_C"/>
</dbReference>
<dbReference type="PANTHER" id="PTHR42796:SF4">
    <property type="entry name" value="FUMARYLACETOACETATE HYDROLASE DOMAIN-CONTAINING PROTEIN 2A"/>
    <property type="match status" value="1"/>
</dbReference>
<evidence type="ECO:0000256" key="1">
    <source>
        <dbReference type="ARBA" id="ARBA00010211"/>
    </source>
</evidence>
<evidence type="ECO:0000313" key="4">
    <source>
        <dbReference type="EMBL" id="MBA8829670.1"/>
    </source>
</evidence>
<dbReference type="Gene3D" id="3.90.850.10">
    <property type="entry name" value="Fumarylacetoacetase-like, C-terminal domain"/>
    <property type="match status" value="1"/>
</dbReference>
<keyword evidence="5" id="KW-1185">Reference proteome</keyword>
<dbReference type="GO" id="GO:0019752">
    <property type="term" value="P:carboxylic acid metabolic process"/>
    <property type="evidence" value="ECO:0007669"/>
    <property type="project" value="UniProtKB-ARBA"/>
</dbReference>
<dbReference type="RefSeq" id="WP_182485097.1">
    <property type="nucleotide sequence ID" value="NZ_JACGWU010000006.1"/>
</dbReference>
<organism evidence="4 5">
    <name type="scientific">Alpinimonas psychrophila</name>
    <dbReference type="NCBI Taxonomy" id="748908"/>
    <lineage>
        <taxon>Bacteria</taxon>
        <taxon>Bacillati</taxon>
        <taxon>Actinomycetota</taxon>
        <taxon>Actinomycetes</taxon>
        <taxon>Micrococcales</taxon>
        <taxon>Microbacteriaceae</taxon>
        <taxon>Alpinimonas</taxon>
    </lineage>
</organism>
<keyword evidence="4" id="KW-0378">Hydrolase</keyword>
<keyword evidence="2" id="KW-0479">Metal-binding</keyword>
<dbReference type="GO" id="GO:0047621">
    <property type="term" value="F:acylpyruvate hydrolase activity"/>
    <property type="evidence" value="ECO:0007669"/>
    <property type="project" value="UniProtKB-EC"/>
</dbReference>
<dbReference type="Pfam" id="PF01557">
    <property type="entry name" value="FAA_hydrolase"/>
    <property type="match status" value="1"/>
</dbReference>
<comment type="caution">
    <text evidence="4">The sequence shown here is derived from an EMBL/GenBank/DDBJ whole genome shotgun (WGS) entry which is preliminary data.</text>
</comment>
<dbReference type="EMBL" id="JACGWU010000006">
    <property type="protein sequence ID" value="MBA8829670.1"/>
    <property type="molecule type" value="Genomic_DNA"/>
</dbReference>
<dbReference type="FunFam" id="3.90.850.10:FF:000002">
    <property type="entry name" value="2-hydroxyhepta-2,4-diene-1,7-dioate isomerase"/>
    <property type="match status" value="1"/>
</dbReference>
<comment type="similarity">
    <text evidence="1">Belongs to the FAH family.</text>
</comment>
<keyword evidence="4" id="KW-0670">Pyruvate</keyword>
<dbReference type="SUPFAM" id="SSF56529">
    <property type="entry name" value="FAH"/>
    <property type="match status" value="1"/>
</dbReference>
<evidence type="ECO:0000256" key="2">
    <source>
        <dbReference type="ARBA" id="ARBA00022723"/>
    </source>
</evidence>
<evidence type="ECO:0000259" key="3">
    <source>
        <dbReference type="Pfam" id="PF01557"/>
    </source>
</evidence>
<protein>
    <submittedName>
        <fullName evidence="4">Acylpyruvate hydrolase</fullName>
        <ecNumber evidence="4">3.7.1.5</ecNumber>
    </submittedName>
</protein>
<sequence length="277" mass="30005">MRLATVNIDGLPHAVVETSRGFVDLPFSSVRDLLEAPSWRTIVERHLLDDVLVPVDSATYLPVVLAPHKVICCGHNYRDHIIEMGRELPSFPTLFTKYADSLAGPYAELSFNSESKEIDWEAELAVIVGAEVKNCTPEQALSAIAGYTISNDISMRDWQRRTLQWFQGKAFDASTPLGPVLVTPDECDPKAGLAISCQVNGETVQSGNTSTLVFDAAALISYISRFTVLRPGDVILTGTPGGVGMARTPPRFLADGDVLVTTIGGIGELRNHISIPN</sequence>
<proteinExistence type="inferred from homology"/>
<name>A0A7W3JV16_9MICO</name>
<dbReference type="EC" id="3.7.1.5" evidence="4"/>
<dbReference type="PANTHER" id="PTHR42796">
    <property type="entry name" value="FUMARYLACETOACETATE HYDROLASE DOMAIN-CONTAINING PROTEIN 2A-RELATED"/>
    <property type="match status" value="1"/>
</dbReference>
<gene>
    <name evidence="4" type="ORF">FB555_001786</name>
</gene>
<dbReference type="GO" id="GO:0046872">
    <property type="term" value="F:metal ion binding"/>
    <property type="evidence" value="ECO:0007669"/>
    <property type="project" value="UniProtKB-KW"/>
</dbReference>
<dbReference type="GO" id="GO:0016853">
    <property type="term" value="F:isomerase activity"/>
    <property type="evidence" value="ECO:0007669"/>
    <property type="project" value="UniProtKB-ARBA"/>
</dbReference>
<dbReference type="AlphaFoldDB" id="A0A7W3JV16"/>
<dbReference type="InterPro" id="IPR051121">
    <property type="entry name" value="FAH"/>
</dbReference>
<dbReference type="InterPro" id="IPR036663">
    <property type="entry name" value="Fumarylacetoacetase_C_sf"/>
</dbReference>
<accession>A0A7W3JV16</accession>
<dbReference type="Proteomes" id="UP000524237">
    <property type="component" value="Unassembled WGS sequence"/>
</dbReference>
<reference evidence="4 5" key="1">
    <citation type="submission" date="2020-07" db="EMBL/GenBank/DDBJ databases">
        <title>Sequencing the genomes of 1000 actinobacteria strains.</title>
        <authorList>
            <person name="Klenk H.-P."/>
        </authorList>
    </citation>
    <scope>NUCLEOTIDE SEQUENCE [LARGE SCALE GENOMIC DNA]</scope>
    <source>
        <strain evidence="4 5">DSM 23737</strain>
    </source>
</reference>
<feature type="domain" description="Fumarylacetoacetase-like C-terminal" evidence="3">
    <location>
        <begin position="69"/>
        <end position="273"/>
    </location>
</feature>
<evidence type="ECO:0000313" key="5">
    <source>
        <dbReference type="Proteomes" id="UP000524237"/>
    </source>
</evidence>